<evidence type="ECO:0000313" key="3">
    <source>
        <dbReference type="Proteomes" id="UP000670092"/>
    </source>
</evidence>
<gene>
    <name evidence="2" type="ORF">I7I52_07352</name>
</gene>
<reference evidence="2 3" key="1">
    <citation type="submission" date="2021-01" db="EMBL/GenBank/DDBJ databases">
        <title>Chromosome-level genome assembly of a human fungal pathogen reveals clustering of transcriptionally co-regulated genes.</title>
        <authorList>
            <person name="Voorhies M."/>
            <person name="Cohen S."/>
            <person name="Shea T.P."/>
            <person name="Petrus S."/>
            <person name="Munoz J.F."/>
            <person name="Poplawski S."/>
            <person name="Goldman W.E."/>
            <person name="Michael T."/>
            <person name="Cuomo C.A."/>
            <person name="Sil A."/>
            <person name="Beyhan S."/>
        </authorList>
    </citation>
    <scope>NUCLEOTIDE SEQUENCE [LARGE SCALE GENOMIC DNA]</scope>
    <source>
        <strain evidence="2 3">G184AR</strain>
    </source>
</reference>
<dbReference type="VEuPathDB" id="FungiDB:I7I52_07352"/>
<organism evidence="2 3">
    <name type="scientific">Ajellomyces capsulatus</name>
    <name type="common">Darling's disease fungus</name>
    <name type="synonym">Histoplasma capsulatum</name>
    <dbReference type="NCBI Taxonomy" id="5037"/>
    <lineage>
        <taxon>Eukaryota</taxon>
        <taxon>Fungi</taxon>
        <taxon>Dikarya</taxon>
        <taxon>Ascomycota</taxon>
        <taxon>Pezizomycotina</taxon>
        <taxon>Eurotiomycetes</taxon>
        <taxon>Eurotiomycetidae</taxon>
        <taxon>Onygenales</taxon>
        <taxon>Ajellomycetaceae</taxon>
        <taxon>Histoplasma</taxon>
    </lineage>
</organism>
<keyword evidence="1" id="KW-0812">Transmembrane</keyword>
<name>A0A8H8CUK2_AJECA</name>
<feature type="transmembrane region" description="Helical" evidence="1">
    <location>
        <begin position="12"/>
        <end position="32"/>
    </location>
</feature>
<sequence length="72" mass="8619">MVLYWRVFSPLNFVYFIYMYRLSYFLIGQPAMDAVARLAERKMNGLVLNFCFLFLSKRRTFSSAWFPTMQGP</sequence>
<protein>
    <submittedName>
        <fullName evidence="2">Uncharacterized protein</fullName>
    </submittedName>
</protein>
<evidence type="ECO:0000313" key="2">
    <source>
        <dbReference type="EMBL" id="KAG5290357.1"/>
    </source>
</evidence>
<evidence type="ECO:0000256" key="1">
    <source>
        <dbReference type="SAM" id="Phobius"/>
    </source>
</evidence>
<accession>A0A8H8CUK2</accession>
<dbReference type="Proteomes" id="UP000670092">
    <property type="component" value="Unassembled WGS sequence"/>
</dbReference>
<dbReference type="AlphaFoldDB" id="A0A8H8CUK2"/>
<dbReference type="EMBL" id="JAEVHI010000005">
    <property type="protein sequence ID" value="KAG5290357.1"/>
    <property type="molecule type" value="Genomic_DNA"/>
</dbReference>
<comment type="caution">
    <text evidence="2">The sequence shown here is derived from an EMBL/GenBank/DDBJ whole genome shotgun (WGS) entry which is preliminary data.</text>
</comment>
<proteinExistence type="predicted"/>
<keyword evidence="1" id="KW-0472">Membrane</keyword>
<keyword evidence="1" id="KW-1133">Transmembrane helix</keyword>